<accession>U2FTZ9</accession>
<dbReference type="InterPro" id="IPR036390">
    <property type="entry name" value="WH_DNA-bd_sf"/>
</dbReference>
<proteinExistence type="predicted"/>
<dbReference type="PRINTS" id="PR00034">
    <property type="entry name" value="HTHCRP"/>
</dbReference>
<reference evidence="6 7" key="2">
    <citation type="journal article" date="2013" name="PLoS ONE">
        <title>INDIGO - INtegrated Data Warehouse of MIcrobial GenOmes with Examples from the Red Sea Extremophiles.</title>
        <authorList>
            <person name="Alam I."/>
            <person name="Antunes A."/>
            <person name="Kamau A.A."/>
            <person name="Ba Alawi W."/>
            <person name="Kalkatawi M."/>
            <person name="Stingl U."/>
            <person name="Bajic V.B."/>
        </authorList>
    </citation>
    <scope>NUCLEOTIDE SEQUENCE [LARGE SCALE GENOMIC DNA]</scope>
    <source>
        <strain evidence="6 7">E1L3A</strain>
    </source>
</reference>
<dbReference type="SMART" id="SM00100">
    <property type="entry name" value="cNMP"/>
    <property type="match status" value="1"/>
</dbReference>
<dbReference type="InterPro" id="IPR014710">
    <property type="entry name" value="RmlC-like_jellyroll"/>
</dbReference>
<organism evidence="6 7">
    <name type="scientific">Salinisphaera shabanensis E1L3A</name>
    <dbReference type="NCBI Taxonomy" id="1033802"/>
    <lineage>
        <taxon>Bacteria</taxon>
        <taxon>Pseudomonadati</taxon>
        <taxon>Pseudomonadota</taxon>
        <taxon>Gammaproteobacteria</taxon>
        <taxon>Salinisphaerales</taxon>
        <taxon>Salinisphaeraceae</taxon>
        <taxon>Salinisphaera</taxon>
    </lineage>
</organism>
<dbReference type="InterPro" id="IPR012318">
    <property type="entry name" value="HTH_CRP"/>
</dbReference>
<dbReference type="Pfam" id="PF00027">
    <property type="entry name" value="cNMP_binding"/>
    <property type="match status" value="1"/>
</dbReference>
<dbReference type="RefSeq" id="WP_006915572.1">
    <property type="nucleotide sequence ID" value="NZ_AFNV02000009.1"/>
</dbReference>
<dbReference type="InterPro" id="IPR000595">
    <property type="entry name" value="cNMP-bd_dom"/>
</dbReference>
<dbReference type="GO" id="GO:0003677">
    <property type="term" value="F:DNA binding"/>
    <property type="evidence" value="ECO:0007669"/>
    <property type="project" value="UniProtKB-KW"/>
</dbReference>
<sequence>MSSPDERLVAELRKHYLFADLSDAQMAELRPHLHVRAFEQGETLFDQGDHASSFFMLDRGTIKLFRVSAGGHEKIMRLIQAGQSFAESVMFMGEPRYPVNAQGLTPGRLVSISTPAYMRVMETSFAICRTVMARMTERIQSHWDEIEALTLQNTQYRIVHYLLGLVPTAEAPSADLSLPTRKGVIANHLGVTPETLSRVLRVLQEEDIIRMQGAHVHIPSVSALRRYSA</sequence>
<protein>
    <submittedName>
        <fullName evidence="6">Transcriptional regulator Dnr protein</fullName>
    </submittedName>
</protein>
<dbReference type="InterPro" id="IPR018490">
    <property type="entry name" value="cNMP-bd_dom_sf"/>
</dbReference>
<evidence type="ECO:0000256" key="1">
    <source>
        <dbReference type="ARBA" id="ARBA00023015"/>
    </source>
</evidence>
<name>U2FTZ9_9GAMM</name>
<dbReference type="PANTHER" id="PTHR24567">
    <property type="entry name" value="CRP FAMILY TRANSCRIPTIONAL REGULATORY PROTEIN"/>
    <property type="match status" value="1"/>
</dbReference>
<keyword evidence="3" id="KW-0804">Transcription</keyword>
<dbReference type="GO" id="GO:0003700">
    <property type="term" value="F:DNA-binding transcription factor activity"/>
    <property type="evidence" value="ECO:0007669"/>
    <property type="project" value="TreeGrafter"/>
</dbReference>
<dbReference type="CDD" id="cd00038">
    <property type="entry name" value="CAP_ED"/>
    <property type="match status" value="1"/>
</dbReference>
<dbReference type="Gene3D" id="1.10.10.10">
    <property type="entry name" value="Winged helix-like DNA-binding domain superfamily/Winged helix DNA-binding domain"/>
    <property type="match status" value="1"/>
</dbReference>
<keyword evidence="2" id="KW-0238">DNA-binding</keyword>
<gene>
    <name evidence="6" type="primary">dnr</name>
    <name evidence="6" type="ORF">SSPSH_001507</name>
</gene>
<dbReference type="Gene3D" id="2.60.120.10">
    <property type="entry name" value="Jelly Rolls"/>
    <property type="match status" value="1"/>
</dbReference>
<dbReference type="Proteomes" id="UP000006242">
    <property type="component" value="Unassembled WGS sequence"/>
</dbReference>
<dbReference type="EMBL" id="AFNV02000009">
    <property type="protein sequence ID" value="ERJ19439.1"/>
    <property type="molecule type" value="Genomic_DNA"/>
</dbReference>
<dbReference type="PANTHER" id="PTHR24567:SF68">
    <property type="entry name" value="DNA-BINDING TRANSCRIPTIONAL DUAL REGULATOR CRP"/>
    <property type="match status" value="1"/>
</dbReference>
<dbReference type="SMART" id="SM00419">
    <property type="entry name" value="HTH_CRP"/>
    <property type="match status" value="1"/>
</dbReference>
<feature type="domain" description="Cyclic nucleotide-binding" evidence="4">
    <location>
        <begin position="17"/>
        <end position="138"/>
    </location>
</feature>
<evidence type="ECO:0000313" key="6">
    <source>
        <dbReference type="EMBL" id="ERJ19439.1"/>
    </source>
</evidence>
<evidence type="ECO:0000313" key="7">
    <source>
        <dbReference type="Proteomes" id="UP000006242"/>
    </source>
</evidence>
<dbReference type="SUPFAM" id="SSF46785">
    <property type="entry name" value="Winged helix' DNA-binding domain"/>
    <property type="match status" value="1"/>
</dbReference>
<dbReference type="AlphaFoldDB" id="U2FTZ9"/>
<dbReference type="OrthoDB" id="9777588at2"/>
<dbReference type="SUPFAM" id="SSF51206">
    <property type="entry name" value="cAMP-binding domain-like"/>
    <property type="match status" value="1"/>
</dbReference>
<reference evidence="6 7" key="1">
    <citation type="journal article" date="2011" name="J. Bacteriol.">
        <title>Genome sequence of Salinisphaera shabanensis, a gammaproteobacterium from the harsh, variable environment of the brine-seawater interface of the Shaban Deep in the Red Sea.</title>
        <authorList>
            <person name="Antunes A."/>
            <person name="Alam I."/>
            <person name="Bajic V.B."/>
            <person name="Stingl U."/>
        </authorList>
    </citation>
    <scope>NUCLEOTIDE SEQUENCE [LARGE SCALE GENOMIC DNA]</scope>
    <source>
        <strain evidence="6 7">E1L3A</strain>
    </source>
</reference>
<evidence type="ECO:0000256" key="3">
    <source>
        <dbReference type="ARBA" id="ARBA00023163"/>
    </source>
</evidence>
<feature type="domain" description="HTH crp-type" evidence="5">
    <location>
        <begin position="152"/>
        <end position="222"/>
    </location>
</feature>
<comment type="caution">
    <text evidence="6">The sequence shown here is derived from an EMBL/GenBank/DDBJ whole genome shotgun (WGS) entry which is preliminary data.</text>
</comment>
<dbReference type="eggNOG" id="COG0664">
    <property type="taxonomic scope" value="Bacteria"/>
</dbReference>
<keyword evidence="1" id="KW-0805">Transcription regulation</keyword>
<dbReference type="Pfam" id="PF13545">
    <property type="entry name" value="HTH_Crp_2"/>
    <property type="match status" value="1"/>
</dbReference>
<evidence type="ECO:0000256" key="2">
    <source>
        <dbReference type="ARBA" id="ARBA00023125"/>
    </source>
</evidence>
<dbReference type="STRING" id="1033802.SSPSH_001507"/>
<evidence type="ECO:0000259" key="4">
    <source>
        <dbReference type="PROSITE" id="PS50042"/>
    </source>
</evidence>
<dbReference type="InterPro" id="IPR036388">
    <property type="entry name" value="WH-like_DNA-bd_sf"/>
</dbReference>
<dbReference type="PROSITE" id="PS51063">
    <property type="entry name" value="HTH_CRP_2"/>
    <property type="match status" value="1"/>
</dbReference>
<dbReference type="PROSITE" id="PS50042">
    <property type="entry name" value="CNMP_BINDING_3"/>
    <property type="match status" value="1"/>
</dbReference>
<dbReference type="InterPro" id="IPR050397">
    <property type="entry name" value="Env_Response_Regulators"/>
</dbReference>
<dbReference type="GO" id="GO:0005829">
    <property type="term" value="C:cytosol"/>
    <property type="evidence" value="ECO:0007669"/>
    <property type="project" value="TreeGrafter"/>
</dbReference>
<evidence type="ECO:0000259" key="5">
    <source>
        <dbReference type="PROSITE" id="PS51063"/>
    </source>
</evidence>
<keyword evidence="7" id="KW-1185">Reference proteome</keyword>